<dbReference type="EMBL" id="KN818345">
    <property type="protein sequence ID" value="KIL58163.1"/>
    <property type="molecule type" value="Genomic_DNA"/>
</dbReference>
<gene>
    <name evidence="1" type="ORF">M378DRAFT_170886</name>
</gene>
<name>A0A0C2WPI4_AMAMK</name>
<evidence type="ECO:0000313" key="2">
    <source>
        <dbReference type="Proteomes" id="UP000054549"/>
    </source>
</evidence>
<proteinExistence type="predicted"/>
<dbReference type="InParanoid" id="A0A0C2WPI4"/>
<protein>
    <submittedName>
        <fullName evidence="1">Uncharacterized protein</fullName>
    </submittedName>
</protein>
<reference evidence="1 2" key="1">
    <citation type="submission" date="2014-04" db="EMBL/GenBank/DDBJ databases">
        <title>Evolutionary Origins and Diversification of the Mycorrhizal Mutualists.</title>
        <authorList>
            <consortium name="DOE Joint Genome Institute"/>
            <consortium name="Mycorrhizal Genomics Consortium"/>
            <person name="Kohler A."/>
            <person name="Kuo A."/>
            <person name="Nagy L.G."/>
            <person name="Floudas D."/>
            <person name="Copeland A."/>
            <person name="Barry K.W."/>
            <person name="Cichocki N."/>
            <person name="Veneault-Fourrey C."/>
            <person name="LaButti K."/>
            <person name="Lindquist E.A."/>
            <person name="Lipzen A."/>
            <person name="Lundell T."/>
            <person name="Morin E."/>
            <person name="Murat C."/>
            <person name="Riley R."/>
            <person name="Ohm R."/>
            <person name="Sun H."/>
            <person name="Tunlid A."/>
            <person name="Henrissat B."/>
            <person name="Grigoriev I.V."/>
            <person name="Hibbett D.S."/>
            <person name="Martin F."/>
        </authorList>
    </citation>
    <scope>NUCLEOTIDE SEQUENCE [LARGE SCALE GENOMIC DNA]</scope>
    <source>
        <strain evidence="1 2">Koide BX008</strain>
    </source>
</reference>
<keyword evidence="2" id="KW-1185">Reference proteome</keyword>
<sequence length="64" mass="7435">MGKASTLSYVEMVAKPRRAPTCYDIVFPRFAPYQVPHTYPHAGKDSHYRTKLFREYTFVPVTPL</sequence>
<dbReference type="AlphaFoldDB" id="A0A0C2WPI4"/>
<dbReference type="Proteomes" id="UP000054549">
    <property type="component" value="Unassembled WGS sequence"/>
</dbReference>
<evidence type="ECO:0000313" key="1">
    <source>
        <dbReference type="EMBL" id="KIL58163.1"/>
    </source>
</evidence>
<accession>A0A0C2WPI4</accession>
<organism evidence="1 2">
    <name type="scientific">Amanita muscaria (strain Koide BX008)</name>
    <dbReference type="NCBI Taxonomy" id="946122"/>
    <lineage>
        <taxon>Eukaryota</taxon>
        <taxon>Fungi</taxon>
        <taxon>Dikarya</taxon>
        <taxon>Basidiomycota</taxon>
        <taxon>Agaricomycotina</taxon>
        <taxon>Agaricomycetes</taxon>
        <taxon>Agaricomycetidae</taxon>
        <taxon>Agaricales</taxon>
        <taxon>Pluteineae</taxon>
        <taxon>Amanitaceae</taxon>
        <taxon>Amanita</taxon>
    </lineage>
</organism>
<dbReference type="HOGENOM" id="CLU_2867175_0_0_1"/>